<dbReference type="EMBL" id="RAQM01000006">
    <property type="protein sequence ID" value="RKF04808.1"/>
    <property type="molecule type" value="Genomic_DNA"/>
</dbReference>
<accession>A0A420E3Z1</accession>
<evidence type="ECO:0000313" key="2">
    <source>
        <dbReference type="Proteomes" id="UP000285780"/>
    </source>
</evidence>
<sequence>MKINLKPAQKKVKNKISRFLIFPLIFKGQFFWLERVIIKRNFNGRNLQITDVIRSKDLIEKEINKKHYKLKVVKKLYS</sequence>
<reference evidence="1 2" key="1">
    <citation type="submission" date="2018-09" db="EMBL/GenBank/DDBJ databases">
        <title>Genomic Encyclopedia of Archaeal and Bacterial Type Strains, Phase II (KMG-II): from individual species to whole genera.</title>
        <authorList>
            <person name="Goeker M."/>
        </authorList>
    </citation>
    <scope>NUCLEOTIDE SEQUENCE [LARGE SCALE GENOMIC DNA]</scope>
    <source>
        <strain evidence="1 2">DSM 16505</strain>
    </source>
</reference>
<protein>
    <submittedName>
        <fullName evidence="1">Uncharacterized protein</fullName>
    </submittedName>
</protein>
<evidence type="ECO:0000313" key="1">
    <source>
        <dbReference type="EMBL" id="RKF04808.1"/>
    </source>
</evidence>
<dbReference type="Proteomes" id="UP000285780">
    <property type="component" value="Unassembled WGS sequence"/>
</dbReference>
<comment type="caution">
    <text evidence="1">The sequence shown here is derived from an EMBL/GenBank/DDBJ whole genome shotgun (WGS) entry which is preliminary data.</text>
</comment>
<dbReference type="AlphaFoldDB" id="A0A420E3Z1"/>
<dbReference type="RefSeq" id="WP_120185653.1">
    <property type="nucleotide sequence ID" value="NZ_RAQM01000006.1"/>
</dbReference>
<name>A0A420E3Z1_9FLAO</name>
<gene>
    <name evidence="1" type="ORF">C8N26_0201</name>
</gene>
<organism evidence="1 2">
    <name type="scientific">Tenacibaculum lutimaris</name>
    <dbReference type="NCBI Taxonomy" id="285258"/>
    <lineage>
        <taxon>Bacteria</taxon>
        <taxon>Pseudomonadati</taxon>
        <taxon>Bacteroidota</taxon>
        <taxon>Flavobacteriia</taxon>
        <taxon>Flavobacteriales</taxon>
        <taxon>Flavobacteriaceae</taxon>
        <taxon>Tenacibaculum</taxon>
    </lineage>
</organism>
<keyword evidence="2" id="KW-1185">Reference proteome</keyword>
<proteinExistence type="predicted"/>